<proteinExistence type="predicted"/>
<name>X1VCI6_9ZZZZ</name>
<evidence type="ECO:0000313" key="1">
    <source>
        <dbReference type="EMBL" id="GAJ14962.1"/>
    </source>
</evidence>
<dbReference type="AlphaFoldDB" id="X1VCI6"/>
<reference evidence="1" key="1">
    <citation type="journal article" date="2014" name="Front. Microbiol.">
        <title>High frequency of phylogenetically diverse reductive dehalogenase-homologous genes in deep subseafloor sedimentary metagenomes.</title>
        <authorList>
            <person name="Kawai M."/>
            <person name="Futagami T."/>
            <person name="Toyoda A."/>
            <person name="Takaki Y."/>
            <person name="Nishi S."/>
            <person name="Hori S."/>
            <person name="Arai W."/>
            <person name="Tsubouchi T."/>
            <person name="Morono Y."/>
            <person name="Uchiyama I."/>
            <person name="Ito T."/>
            <person name="Fujiyama A."/>
            <person name="Inagaki F."/>
            <person name="Takami H."/>
        </authorList>
    </citation>
    <scope>NUCLEOTIDE SEQUENCE</scope>
    <source>
        <strain evidence="1">Expedition CK06-06</strain>
    </source>
</reference>
<organism evidence="1">
    <name type="scientific">marine sediment metagenome</name>
    <dbReference type="NCBI Taxonomy" id="412755"/>
    <lineage>
        <taxon>unclassified sequences</taxon>
        <taxon>metagenomes</taxon>
        <taxon>ecological metagenomes</taxon>
    </lineage>
</organism>
<sequence length="54" mass="6019">MDEPILKTKLYVPPLRPEIVSRPRLLARMKMGLQLKLTLVAAPAGYGKTTLLSE</sequence>
<comment type="caution">
    <text evidence="1">The sequence shown here is derived from an EMBL/GenBank/DDBJ whole genome shotgun (WGS) entry which is preliminary data.</text>
</comment>
<accession>X1VCI6</accession>
<gene>
    <name evidence="1" type="ORF">S12H4_49839</name>
</gene>
<protein>
    <submittedName>
        <fullName evidence="1">Uncharacterized protein</fullName>
    </submittedName>
</protein>
<dbReference type="EMBL" id="BARW01031312">
    <property type="protein sequence ID" value="GAJ14962.1"/>
    <property type="molecule type" value="Genomic_DNA"/>
</dbReference>